<dbReference type="Pfam" id="PF01323">
    <property type="entry name" value="DSBA"/>
    <property type="match status" value="1"/>
</dbReference>
<dbReference type="AlphaFoldDB" id="A0A2T2NCN2"/>
<dbReference type="InterPro" id="IPR014440">
    <property type="entry name" value="HCCAis_GSTk"/>
</dbReference>
<accession>A0A2T2NCN2</accession>
<dbReference type="GO" id="GO:0005777">
    <property type="term" value="C:peroxisome"/>
    <property type="evidence" value="ECO:0007669"/>
    <property type="project" value="TreeGrafter"/>
</dbReference>
<feature type="domain" description="DSBA-like thioredoxin" evidence="6">
    <location>
        <begin position="5"/>
        <end position="205"/>
    </location>
</feature>
<dbReference type="PANTHER" id="PTHR42943:SF13">
    <property type="entry name" value="GLUTATHIONE S-TRANSFERASE KAPPA-RELATED"/>
    <property type="match status" value="1"/>
</dbReference>
<dbReference type="GO" id="GO:0005739">
    <property type="term" value="C:mitochondrion"/>
    <property type="evidence" value="ECO:0007669"/>
    <property type="project" value="TreeGrafter"/>
</dbReference>
<dbReference type="FunFam" id="3.40.30.10:FF:000096">
    <property type="entry name" value="Glutathione S-transferase kappa"/>
    <property type="match status" value="1"/>
</dbReference>
<evidence type="ECO:0000256" key="3">
    <source>
        <dbReference type="ARBA" id="ARBA00047960"/>
    </source>
</evidence>
<name>A0A2T2NCN2_CORCC</name>
<dbReference type="GO" id="GO:0006749">
    <property type="term" value="P:glutathione metabolic process"/>
    <property type="evidence" value="ECO:0007669"/>
    <property type="project" value="TreeGrafter"/>
</dbReference>
<dbReference type="Proteomes" id="UP000240883">
    <property type="component" value="Unassembled WGS sequence"/>
</dbReference>
<evidence type="ECO:0000313" key="7">
    <source>
        <dbReference type="EMBL" id="PSN63205.1"/>
    </source>
</evidence>
<dbReference type="GO" id="GO:0004602">
    <property type="term" value="F:glutathione peroxidase activity"/>
    <property type="evidence" value="ECO:0007669"/>
    <property type="project" value="TreeGrafter"/>
</dbReference>
<comment type="catalytic activity">
    <reaction evidence="3 4">
        <text>RX + glutathione = an S-substituted glutathione + a halide anion + H(+)</text>
        <dbReference type="Rhea" id="RHEA:16437"/>
        <dbReference type="ChEBI" id="CHEBI:15378"/>
        <dbReference type="ChEBI" id="CHEBI:16042"/>
        <dbReference type="ChEBI" id="CHEBI:17792"/>
        <dbReference type="ChEBI" id="CHEBI:57925"/>
        <dbReference type="ChEBI" id="CHEBI:90779"/>
        <dbReference type="EC" id="2.5.1.18"/>
    </reaction>
</comment>
<dbReference type="EMBL" id="KZ678140">
    <property type="protein sequence ID" value="PSN63205.1"/>
    <property type="molecule type" value="Genomic_DNA"/>
</dbReference>
<gene>
    <name evidence="7" type="ORF">BS50DRAFT_500980</name>
</gene>
<dbReference type="SUPFAM" id="SSF52833">
    <property type="entry name" value="Thioredoxin-like"/>
    <property type="match status" value="1"/>
</dbReference>
<dbReference type="Gene3D" id="3.40.30.10">
    <property type="entry name" value="Glutaredoxin"/>
    <property type="match status" value="1"/>
</dbReference>
<dbReference type="PIRSF" id="PIRSF006386">
    <property type="entry name" value="HCCAis_GSTk"/>
    <property type="match status" value="1"/>
</dbReference>
<dbReference type="InterPro" id="IPR036249">
    <property type="entry name" value="Thioredoxin-like_sf"/>
</dbReference>
<evidence type="ECO:0000313" key="8">
    <source>
        <dbReference type="Proteomes" id="UP000240883"/>
    </source>
</evidence>
<evidence type="ECO:0000256" key="5">
    <source>
        <dbReference type="PIRSR" id="PIRSR006386-1"/>
    </source>
</evidence>
<reference evidence="7 8" key="1">
    <citation type="journal article" date="2018" name="Front. Microbiol.">
        <title>Genome-Wide Analysis of Corynespora cassiicola Leaf Fall Disease Putative Effectors.</title>
        <authorList>
            <person name="Lopez D."/>
            <person name="Ribeiro S."/>
            <person name="Label P."/>
            <person name="Fumanal B."/>
            <person name="Venisse J.S."/>
            <person name="Kohler A."/>
            <person name="de Oliveira R.R."/>
            <person name="Labutti K."/>
            <person name="Lipzen A."/>
            <person name="Lail K."/>
            <person name="Bauer D."/>
            <person name="Ohm R.A."/>
            <person name="Barry K.W."/>
            <person name="Spatafora J."/>
            <person name="Grigoriev I.V."/>
            <person name="Martin F.M."/>
            <person name="Pujade-Renaud V."/>
        </authorList>
    </citation>
    <scope>NUCLEOTIDE SEQUENCE [LARGE SCALE GENOMIC DNA]</scope>
    <source>
        <strain evidence="7 8">Philippines</strain>
    </source>
</reference>
<feature type="active site" description="Nucleophile" evidence="5">
    <location>
        <position position="13"/>
    </location>
</feature>
<evidence type="ECO:0000256" key="4">
    <source>
        <dbReference type="PIRNR" id="PIRNR006386"/>
    </source>
</evidence>
<keyword evidence="8" id="KW-1185">Reference proteome</keyword>
<dbReference type="PANTHER" id="PTHR42943">
    <property type="entry name" value="GLUTATHIONE S-TRANSFERASE KAPPA"/>
    <property type="match status" value="1"/>
</dbReference>
<dbReference type="OrthoDB" id="4664297at2759"/>
<dbReference type="InterPro" id="IPR051924">
    <property type="entry name" value="GST_Kappa/NadH"/>
</dbReference>
<evidence type="ECO:0000256" key="2">
    <source>
        <dbReference type="ARBA" id="ARBA00022679"/>
    </source>
</evidence>
<dbReference type="GO" id="GO:0004364">
    <property type="term" value="F:glutathione transferase activity"/>
    <property type="evidence" value="ECO:0007669"/>
    <property type="project" value="UniProtKB-UniRule"/>
</dbReference>
<sequence>MSSKITCYLDCVSPYSYFALLYLEKNRKILESHSVEIDIVPVFLGGINVGSGNQPPWKLPAKAAYSVFDSARAKRYFGAPNVKTPDFFPIMSLLPQRALVFVKEKHASAFVQTFLDLYKEMWENGLDVSKPDVLVQVLSKRYDEKEVKEIMEKANDPAYKQKLNDNTKEALDRGAFGGPWFWVKNSKGSEEPFFGSDRFHYMWEYLGLPYVDLEVLPATKAKI</sequence>
<dbReference type="EC" id="2.5.1.18" evidence="4"/>
<dbReference type="STRING" id="1448308.A0A2T2NCN2"/>
<evidence type="ECO:0000259" key="6">
    <source>
        <dbReference type="Pfam" id="PF01323"/>
    </source>
</evidence>
<evidence type="ECO:0000256" key="1">
    <source>
        <dbReference type="ARBA" id="ARBA00006494"/>
    </source>
</evidence>
<comment type="similarity">
    <text evidence="1 4">Belongs to the GST superfamily. Kappa family.</text>
</comment>
<dbReference type="InterPro" id="IPR001853">
    <property type="entry name" value="DSBA-like_thioredoxin_dom"/>
</dbReference>
<organism evidence="7 8">
    <name type="scientific">Corynespora cassiicola Philippines</name>
    <dbReference type="NCBI Taxonomy" id="1448308"/>
    <lineage>
        <taxon>Eukaryota</taxon>
        <taxon>Fungi</taxon>
        <taxon>Dikarya</taxon>
        <taxon>Ascomycota</taxon>
        <taxon>Pezizomycotina</taxon>
        <taxon>Dothideomycetes</taxon>
        <taxon>Pleosporomycetidae</taxon>
        <taxon>Pleosporales</taxon>
        <taxon>Corynesporascaceae</taxon>
        <taxon>Corynespora</taxon>
    </lineage>
</organism>
<keyword evidence="2 4" id="KW-0808">Transferase</keyword>
<protein>
    <recommendedName>
        <fullName evidence="4">Glutathione S-transferase kappa</fullName>
        <ecNumber evidence="4">2.5.1.18</ecNumber>
    </recommendedName>
</protein>
<proteinExistence type="inferred from homology"/>